<dbReference type="RefSeq" id="WP_013386996.1">
    <property type="nucleotide sequence ID" value="NC_014632.1"/>
</dbReference>
<keyword evidence="3" id="KW-1185">Reference proteome</keyword>
<feature type="transmembrane region" description="Helical" evidence="1">
    <location>
        <begin position="7"/>
        <end position="25"/>
    </location>
</feature>
<dbReference type="STRING" id="572544.Ilyop_0538"/>
<feature type="transmembrane region" description="Helical" evidence="1">
    <location>
        <begin position="140"/>
        <end position="160"/>
    </location>
</feature>
<dbReference type="EMBL" id="CP002281">
    <property type="protein sequence ID" value="ADO82326.1"/>
    <property type="molecule type" value="Genomic_DNA"/>
</dbReference>
<protein>
    <submittedName>
        <fullName evidence="2">Uncharacterized protein</fullName>
    </submittedName>
</protein>
<accession>E3H6B3</accession>
<gene>
    <name evidence="2" type="ordered locus">Ilyop_0538</name>
</gene>
<dbReference type="HOGENOM" id="CLU_1560863_0_0_0"/>
<feature type="transmembrane region" description="Helical" evidence="1">
    <location>
        <begin position="115"/>
        <end position="134"/>
    </location>
</feature>
<dbReference type="Proteomes" id="UP000006875">
    <property type="component" value="Chromosome"/>
</dbReference>
<feature type="transmembrane region" description="Helical" evidence="1">
    <location>
        <begin position="31"/>
        <end position="48"/>
    </location>
</feature>
<reference evidence="2 3" key="1">
    <citation type="journal article" date="2010" name="Stand. Genomic Sci.">
        <title>Complete genome sequence of Ilyobacter polytropus type strain (CuHbu1).</title>
        <authorList>
            <person name="Sikorski J."/>
            <person name="Chertkov O."/>
            <person name="Lapidus A."/>
            <person name="Nolan M."/>
            <person name="Lucas S."/>
            <person name="Del Rio T.G."/>
            <person name="Tice H."/>
            <person name="Cheng J.F."/>
            <person name="Tapia R."/>
            <person name="Han C."/>
            <person name="Goodwin L."/>
            <person name="Pitluck S."/>
            <person name="Liolios K."/>
            <person name="Ivanova N."/>
            <person name="Mavromatis K."/>
            <person name="Mikhailova N."/>
            <person name="Pati A."/>
            <person name="Chen A."/>
            <person name="Palaniappan K."/>
            <person name="Land M."/>
            <person name="Hauser L."/>
            <person name="Chang Y.J."/>
            <person name="Jeffries C.D."/>
            <person name="Brambilla E."/>
            <person name="Yasawong M."/>
            <person name="Rohde M."/>
            <person name="Pukall R."/>
            <person name="Spring S."/>
            <person name="Goker M."/>
            <person name="Woyke T."/>
            <person name="Bristow J."/>
            <person name="Eisen J.A."/>
            <person name="Markowitz V."/>
            <person name="Hugenholtz P."/>
            <person name="Kyrpides N.C."/>
            <person name="Klenk H.P."/>
        </authorList>
    </citation>
    <scope>NUCLEOTIDE SEQUENCE [LARGE SCALE GENOMIC DNA]</scope>
    <source>
        <strain evidence="3">ATCC 51220 / DSM 2926 / LMG 16218 / CuHBu1</strain>
    </source>
</reference>
<name>E3H6B3_ILYPC</name>
<keyword evidence="1" id="KW-0472">Membrane</keyword>
<dbReference type="AlphaFoldDB" id="E3H6B3"/>
<feature type="transmembrane region" description="Helical" evidence="1">
    <location>
        <begin position="60"/>
        <end position="81"/>
    </location>
</feature>
<dbReference type="KEGG" id="ipo:Ilyop_0538"/>
<keyword evidence="1" id="KW-1133">Transmembrane helix</keyword>
<evidence type="ECO:0000256" key="1">
    <source>
        <dbReference type="SAM" id="Phobius"/>
    </source>
</evidence>
<keyword evidence="1" id="KW-0812">Transmembrane</keyword>
<evidence type="ECO:0000313" key="2">
    <source>
        <dbReference type="EMBL" id="ADO82326.1"/>
    </source>
</evidence>
<organism evidence="2 3">
    <name type="scientific">Ilyobacter polytropus (strain ATCC 51220 / DSM 2926 / LMG 16218 / CuHBu1)</name>
    <dbReference type="NCBI Taxonomy" id="572544"/>
    <lineage>
        <taxon>Bacteria</taxon>
        <taxon>Fusobacteriati</taxon>
        <taxon>Fusobacteriota</taxon>
        <taxon>Fusobacteriia</taxon>
        <taxon>Fusobacteriales</taxon>
        <taxon>Fusobacteriaceae</taxon>
        <taxon>Ilyobacter</taxon>
    </lineage>
</organism>
<sequence>MVKRGRELLLKSGVFILILASNFSLTTIFKVWLLETAFLTVLFFYGTIQKKLIRGRYYRYNLMIFSLLMVAGLMNFSGEIFQNGEERFSRLLVVVILNYYMYLDMKNGLKDVRDVSITFISFGLLMWGIRKAFLYFPEPVLFFSLPPGILFSFALLAAIIRKACKRGGENV</sequence>
<proteinExistence type="predicted"/>
<feature type="transmembrane region" description="Helical" evidence="1">
    <location>
        <begin position="87"/>
        <end position="103"/>
    </location>
</feature>
<evidence type="ECO:0000313" key="3">
    <source>
        <dbReference type="Proteomes" id="UP000006875"/>
    </source>
</evidence>